<feature type="transmembrane region" description="Helical" evidence="13">
    <location>
        <begin position="76"/>
        <end position="93"/>
    </location>
</feature>
<evidence type="ECO:0000256" key="1">
    <source>
        <dbReference type="ARBA" id="ARBA00004141"/>
    </source>
</evidence>
<name>A0A443S6H6_9ACAR</name>
<feature type="transmembrane region" description="Helical" evidence="13">
    <location>
        <begin position="113"/>
        <end position="134"/>
    </location>
</feature>
<comment type="function">
    <text evidence="13">Catalyzes the third of the four reactions of the long-chain fatty acids elongation cycle. This endoplasmic reticulum-bound enzymatic process, allows the addition of two carbons to the chain of long- and very long-chain fatty acids/VLCFAs per cycle. This enzyme catalyzes the dehydration of the 3-hydroxyacyl-CoA intermediate into trans-2,3-enoyl-CoA, within each cycle of fatty acid elongation. Thereby, it participates to the production of VLCFAs of different chain lengths that are involved in multiple biological processes as precursors of membrane lipids and lipid mediators.</text>
</comment>
<evidence type="ECO:0000256" key="6">
    <source>
        <dbReference type="ARBA" id="ARBA00022692"/>
    </source>
</evidence>
<dbReference type="GO" id="GO:0102158">
    <property type="term" value="F:very-long-chain (3R)-3-hydroxyacyl-CoA dehydratase activity"/>
    <property type="evidence" value="ECO:0007669"/>
    <property type="project" value="UniProtKB-EC"/>
</dbReference>
<feature type="transmembrane region" description="Helical" evidence="13">
    <location>
        <begin position="15"/>
        <end position="35"/>
    </location>
</feature>
<keyword evidence="13" id="KW-0256">Endoplasmic reticulum</keyword>
<sequence>MLAAASEGPESMKNIYSVIGAHLKSLFLLQFAEVFHTVIGLTKGSAVFPLIQSSVRAFVLFLLIDREPEIHYKWSTYYLLLVWSLVELFRYPYYITSILNVNIKFIKSLRYTVWIPLYPAGIFLEAVVCCQNIPLAEKSLKYSLSLPNPANFSFHFTTFLKLHVGLFIWIGAYFMLSHMYRQMIKALYTENPKKRS</sequence>
<dbReference type="EC" id="4.2.1.134" evidence="4 13"/>
<comment type="subcellular location">
    <subcellularLocation>
        <location evidence="13">Endoplasmic reticulum membrane</location>
        <topology evidence="13">Multi-pass membrane protein</topology>
    </subcellularLocation>
    <subcellularLocation>
        <location evidence="1">Membrane</location>
        <topology evidence="1">Multi-pass membrane protein</topology>
    </subcellularLocation>
</comment>
<dbReference type="InterPro" id="IPR007482">
    <property type="entry name" value="Tyr_Pase-like_PTPLA"/>
</dbReference>
<feature type="transmembrane region" description="Helical" evidence="13">
    <location>
        <begin position="154"/>
        <end position="176"/>
    </location>
</feature>
<dbReference type="Proteomes" id="UP000288716">
    <property type="component" value="Unassembled WGS sequence"/>
</dbReference>
<keyword evidence="15" id="KW-1185">Reference proteome</keyword>
<keyword evidence="7 13" id="KW-0276">Fatty acid metabolism</keyword>
<dbReference type="GO" id="GO:0005789">
    <property type="term" value="C:endoplasmic reticulum membrane"/>
    <property type="evidence" value="ECO:0007669"/>
    <property type="project" value="UniProtKB-SubCell"/>
</dbReference>
<reference evidence="14 15" key="1">
    <citation type="journal article" date="2018" name="Gigascience">
        <title>Genomes of trombidid mites reveal novel predicted allergens and laterally-transferred genes associated with secondary metabolism.</title>
        <authorList>
            <person name="Dong X."/>
            <person name="Chaisiri K."/>
            <person name="Xia D."/>
            <person name="Armstrong S.D."/>
            <person name="Fang Y."/>
            <person name="Donnelly M.J."/>
            <person name="Kadowaki T."/>
            <person name="McGarry J.W."/>
            <person name="Darby A.C."/>
            <person name="Makepeace B.L."/>
        </authorList>
    </citation>
    <scope>NUCLEOTIDE SEQUENCE [LARGE SCALE GENOMIC DNA]</scope>
    <source>
        <strain evidence="14">UoL-UT</strain>
    </source>
</reference>
<dbReference type="EMBL" id="NCKV01007020">
    <property type="protein sequence ID" value="RWS23148.1"/>
    <property type="molecule type" value="Genomic_DNA"/>
</dbReference>
<evidence type="ECO:0000313" key="14">
    <source>
        <dbReference type="EMBL" id="RWS23148.1"/>
    </source>
</evidence>
<dbReference type="Pfam" id="PF04387">
    <property type="entry name" value="PTPLA"/>
    <property type="match status" value="1"/>
</dbReference>
<evidence type="ECO:0000256" key="7">
    <source>
        <dbReference type="ARBA" id="ARBA00022832"/>
    </source>
</evidence>
<evidence type="ECO:0000256" key="13">
    <source>
        <dbReference type="RuleBase" id="RU363109"/>
    </source>
</evidence>
<dbReference type="GO" id="GO:0042761">
    <property type="term" value="P:very long-chain fatty acid biosynthetic process"/>
    <property type="evidence" value="ECO:0007669"/>
    <property type="project" value="TreeGrafter"/>
</dbReference>
<dbReference type="STRING" id="299467.A0A443S6H6"/>
<comment type="caution">
    <text evidence="14">The sequence shown here is derived from an EMBL/GenBank/DDBJ whole genome shotgun (WGS) entry which is preliminary data.</text>
</comment>
<keyword evidence="5 13" id="KW-0444">Lipid biosynthesis</keyword>
<comment type="pathway">
    <text evidence="2 13">Lipid metabolism; fatty acid biosynthesis.</text>
</comment>
<keyword evidence="12 13" id="KW-0456">Lyase</keyword>
<protein>
    <recommendedName>
        <fullName evidence="4 13">Very-long-chain (3R)-3-hydroxyacyl-CoA dehydratase</fullName>
        <ecNumber evidence="4 13">4.2.1.134</ecNumber>
    </recommendedName>
</protein>
<accession>A0A443S6H6</accession>
<feature type="transmembrane region" description="Helical" evidence="13">
    <location>
        <begin position="47"/>
        <end position="64"/>
    </location>
</feature>
<dbReference type="AlphaFoldDB" id="A0A443S6H6"/>
<evidence type="ECO:0000256" key="4">
    <source>
        <dbReference type="ARBA" id="ARBA00013122"/>
    </source>
</evidence>
<dbReference type="PANTHER" id="PTHR11035">
    <property type="entry name" value="VERY-LONG-CHAIN (3R)-3-HYDROXYACYL-COA DEHYDRATASE"/>
    <property type="match status" value="1"/>
</dbReference>
<proteinExistence type="inferred from homology"/>
<evidence type="ECO:0000256" key="9">
    <source>
        <dbReference type="ARBA" id="ARBA00023098"/>
    </source>
</evidence>
<evidence type="ECO:0000256" key="10">
    <source>
        <dbReference type="ARBA" id="ARBA00023136"/>
    </source>
</evidence>
<dbReference type="GO" id="GO:0030148">
    <property type="term" value="P:sphingolipid biosynthetic process"/>
    <property type="evidence" value="ECO:0007669"/>
    <property type="project" value="TreeGrafter"/>
</dbReference>
<keyword evidence="6 13" id="KW-0812">Transmembrane</keyword>
<evidence type="ECO:0000256" key="8">
    <source>
        <dbReference type="ARBA" id="ARBA00022989"/>
    </source>
</evidence>
<dbReference type="UniPathway" id="UPA00094"/>
<organism evidence="14 15">
    <name type="scientific">Leptotrombidium deliense</name>
    <dbReference type="NCBI Taxonomy" id="299467"/>
    <lineage>
        <taxon>Eukaryota</taxon>
        <taxon>Metazoa</taxon>
        <taxon>Ecdysozoa</taxon>
        <taxon>Arthropoda</taxon>
        <taxon>Chelicerata</taxon>
        <taxon>Arachnida</taxon>
        <taxon>Acari</taxon>
        <taxon>Acariformes</taxon>
        <taxon>Trombidiformes</taxon>
        <taxon>Prostigmata</taxon>
        <taxon>Anystina</taxon>
        <taxon>Parasitengona</taxon>
        <taxon>Trombiculoidea</taxon>
        <taxon>Trombiculidae</taxon>
        <taxon>Leptotrombidium</taxon>
    </lineage>
</organism>
<evidence type="ECO:0000256" key="11">
    <source>
        <dbReference type="ARBA" id="ARBA00023160"/>
    </source>
</evidence>
<evidence type="ECO:0000256" key="2">
    <source>
        <dbReference type="ARBA" id="ARBA00005194"/>
    </source>
</evidence>
<keyword evidence="11 13" id="KW-0275">Fatty acid biosynthesis</keyword>
<dbReference type="GO" id="GO:0030497">
    <property type="term" value="P:fatty acid elongation"/>
    <property type="evidence" value="ECO:0007669"/>
    <property type="project" value="TreeGrafter"/>
</dbReference>
<keyword evidence="8 13" id="KW-1133">Transmembrane helix</keyword>
<evidence type="ECO:0000313" key="15">
    <source>
        <dbReference type="Proteomes" id="UP000288716"/>
    </source>
</evidence>
<comment type="similarity">
    <text evidence="3 13">Belongs to the very long-chain fatty acids dehydratase HACD family.</text>
</comment>
<evidence type="ECO:0000256" key="12">
    <source>
        <dbReference type="ARBA" id="ARBA00023239"/>
    </source>
</evidence>
<dbReference type="OrthoDB" id="2157530at2759"/>
<dbReference type="VEuPathDB" id="VectorBase:LDEU008893"/>
<gene>
    <name evidence="14" type="ORF">B4U80_11057</name>
</gene>
<evidence type="ECO:0000256" key="3">
    <source>
        <dbReference type="ARBA" id="ARBA00007811"/>
    </source>
</evidence>
<evidence type="ECO:0000256" key="5">
    <source>
        <dbReference type="ARBA" id="ARBA00022516"/>
    </source>
</evidence>
<dbReference type="PANTHER" id="PTHR11035:SF35">
    <property type="entry name" value="VERY-LONG-CHAIN (3R)-3-HYDROXYACYL-COA DEHYDRATASE"/>
    <property type="match status" value="1"/>
</dbReference>
<keyword evidence="9 13" id="KW-0443">Lipid metabolism</keyword>
<comment type="catalytic activity">
    <reaction evidence="13">
        <text>a very-long-chain (3R)-3-hydroxyacyl-CoA = a very-long-chain (2E)-enoyl-CoA + H2O</text>
        <dbReference type="Rhea" id="RHEA:45812"/>
        <dbReference type="ChEBI" id="CHEBI:15377"/>
        <dbReference type="ChEBI" id="CHEBI:83728"/>
        <dbReference type="ChEBI" id="CHEBI:85440"/>
        <dbReference type="EC" id="4.2.1.134"/>
    </reaction>
</comment>
<keyword evidence="10 13" id="KW-0472">Membrane</keyword>